<organism evidence="3 4">
    <name type="scientific">Diploptera punctata</name>
    <name type="common">Pacific beetle cockroach</name>
    <dbReference type="NCBI Taxonomy" id="6984"/>
    <lineage>
        <taxon>Eukaryota</taxon>
        <taxon>Metazoa</taxon>
        <taxon>Ecdysozoa</taxon>
        <taxon>Arthropoda</taxon>
        <taxon>Hexapoda</taxon>
        <taxon>Insecta</taxon>
        <taxon>Pterygota</taxon>
        <taxon>Neoptera</taxon>
        <taxon>Polyneoptera</taxon>
        <taxon>Dictyoptera</taxon>
        <taxon>Blattodea</taxon>
        <taxon>Blaberoidea</taxon>
        <taxon>Blaberidae</taxon>
        <taxon>Diplopterinae</taxon>
        <taxon>Diploptera</taxon>
    </lineage>
</organism>
<protein>
    <recommendedName>
        <fullName evidence="2">DEAD-box helicase OB fold domain-containing protein</fullName>
    </recommendedName>
</protein>
<keyword evidence="1" id="KW-0472">Membrane</keyword>
<evidence type="ECO:0000313" key="3">
    <source>
        <dbReference type="EMBL" id="KAJ9590272.1"/>
    </source>
</evidence>
<feature type="non-terminal residue" evidence="3">
    <location>
        <position position="235"/>
    </location>
</feature>
<evidence type="ECO:0000313" key="4">
    <source>
        <dbReference type="Proteomes" id="UP001233999"/>
    </source>
</evidence>
<feature type="transmembrane region" description="Helical" evidence="1">
    <location>
        <begin position="215"/>
        <end position="233"/>
    </location>
</feature>
<sequence>DPMVMLRVVTAVGTIKQEKLLEKFCAEYGLRSKAVQEIAELQWRLAKEAYGKIPELNLHFRLEMVPPSDIQCKLLRQIMLIGMPDHVAKKIPRSELKKHEVAKWRYAAYRCTEMEEPVFIHPISVFKESPPEWLVYQEIFETSEKFMKGITAIEPEWLPIYARGLCNLSAPLDAPLPRFDEKSEKMYCYVRGTFGKHTVLIVYFRDGYSVLTFKLHYFLITSVYHFLFLYFSILL</sequence>
<feature type="non-terminal residue" evidence="3">
    <location>
        <position position="1"/>
    </location>
</feature>
<comment type="caution">
    <text evidence="3">The sequence shown here is derived from an EMBL/GenBank/DDBJ whole genome shotgun (WGS) entry which is preliminary data.</text>
</comment>
<name>A0AAD8A0S8_DIPPU</name>
<feature type="domain" description="DEAD-box helicase OB fold" evidence="2">
    <location>
        <begin position="75"/>
        <end position="163"/>
    </location>
</feature>
<accession>A0AAD8A0S8</accession>
<proteinExistence type="predicted"/>
<gene>
    <name evidence="3" type="ORF">L9F63_027889</name>
</gene>
<keyword evidence="4" id="KW-1185">Reference proteome</keyword>
<dbReference type="InterPro" id="IPR011709">
    <property type="entry name" value="DEAD-box_helicase_OB_fold"/>
</dbReference>
<reference evidence="3" key="1">
    <citation type="journal article" date="2023" name="IScience">
        <title>Live-bearing cockroach genome reveals convergent evolutionary mechanisms linked to viviparity in insects and beyond.</title>
        <authorList>
            <person name="Fouks B."/>
            <person name="Harrison M.C."/>
            <person name="Mikhailova A.A."/>
            <person name="Marchal E."/>
            <person name="English S."/>
            <person name="Carruthers M."/>
            <person name="Jennings E.C."/>
            <person name="Chiamaka E.L."/>
            <person name="Frigard R.A."/>
            <person name="Pippel M."/>
            <person name="Attardo G.M."/>
            <person name="Benoit J.B."/>
            <person name="Bornberg-Bauer E."/>
            <person name="Tobe S.S."/>
        </authorList>
    </citation>
    <scope>NUCLEOTIDE SEQUENCE</scope>
    <source>
        <strain evidence="3">Stay&amp;Tobe</strain>
    </source>
</reference>
<dbReference type="AlphaFoldDB" id="A0AAD8A0S8"/>
<dbReference type="Pfam" id="PF07717">
    <property type="entry name" value="OB_NTP_bind"/>
    <property type="match status" value="1"/>
</dbReference>
<keyword evidence="1" id="KW-0812">Transmembrane</keyword>
<dbReference type="EMBL" id="JASPKZ010004505">
    <property type="protein sequence ID" value="KAJ9590272.1"/>
    <property type="molecule type" value="Genomic_DNA"/>
</dbReference>
<evidence type="ECO:0000256" key="1">
    <source>
        <dbReference type="SAM" id="Phobius"/>
    </source>
</evidence>
<evidence type="ECO:0000259" key="2">
    <source>
        <dbReference type="Pfam" id="PF07717"/>
    </source>
</evidence>
<reference evidence="3" key="2">
    <citation type="submission" date="2023-05" db="EMBL/GenBank/DDBJ databases">
        <authorList>
            <person name="Fouks B."/>
        </authorList>
    </citation>
    <scope>NUCLEOTIDE SEQUENCE</scope>
    <source>
        <strain evidence="3">Stay&amp;Tobe</strain>
        <tissue evidence="3">Testes</tissue>
    </source>
</reference>
<keyword evidence="1" id="KW-1133">Transmembrane helix</keyword>
<dbReference type="Proteomes" id="UP001233999">
    <property type="component" value="Unassembled WGS sequence"/>
</dbReference>